<comment type="caution">
    <text evidence="1">The sequence shown here is derived from an EMBL/GenBank/DDBJ whole genome shotgun (WGS) entry which is preliminary data.</text>
</comment>
<evidence type="ECO:0000313" key="1">
    <source>
        <dbReference type="EMBL" id="HIW12018.1"/>
    </source>
</evidence>
<accession>A0A9D1TYX3</accession>
<dbReference type="Proteomes" id="UP000823989">
    <property type="component" value="Unassembled WGS sequence"/>
</dbReference>
<evidence type="ECO:0000313" key="2">
    <source>
        <dbReference type="Proteomes" id="UP000823989"/>
    </source>
</evidence>
<sequence length="47" mass="5577">MVPLFYVFIQKKVPNTAQSPDIIQCIINKSKHHERFIMKYINSVRSI</sequence>
<reference evidence="1" key="1">
    <citation type="journal article" date="2021" name="PeerJ">
        <title>Extensive microbial diversity within the chicken gut microbiome revealed by metagenomics and culture.</title>
        <authorList>
            <person name="Gilroy R."/>
            <person name="Ravi A."/>
            <person name="Getino M."/>
            <person name="Pursley I."/>
            <person name="Horton D.L."/>
            <person name="Alikhan N.F."/>
            <person name="Baker D."/>
            <person name="Gharbi K."/>
            <person name="Hall N."/>
            <person name="Watson M."/>
            <person name="Adriaenssens E.M."/>
            <person name="Foster-Nyarko E."/>
            <person name="Jarju S."/>
            <person name="Secka A."/>
            <person name="Antonio M."/>
            <person name="Oren A."/>
            <person name="Chaudhuri R.R."/>
            <person name="La Ragione R."/>
            <person name="Hildebrand F."/>
            <person name="Pallen M.J."/>
        </authorList>
    </citation>
    <scope>NUCLEOTIDE SEQUENCE</scope>
    <source>
        <strain evidence="1">ChiHjej13B12-752</strain>
    </source>
</reference>
<dbReference type="EMBL" id="DXHR01000007">
    <property type="protein sequence ID" value="HIW12018.1"/>
    <property type="molecule type" value="Genomic_DNA"/>
</dbReference>
<organism evidence="1 2">
    <name type="scientific">Candidatus Salinicoccus stercoripullorum</name>
    <dbReference type="NCBI Taxonomy" id="2838756"/>
    <lineage>
        <taxon>Bacteria</taxon>
        <taxon>Bacillati</taxon>
        <taxon>Bacillota</taxon>
        <taxon>Bacilli</taxon>
        <taxon>Bacillales</taxon>
        <taxon>Staphylococcaceae</taxon>
        <taxon>Salinicoccus</taxon>
    </lineage>
</organism>
<gene>
    <name evidence="1" type="ORF">H9891_02540</name>
</gene>
<name>A0A9D1TYX3_9STAP</name>
<protein>
    <submittedName>
        <fullName evidence="1">Uncharacterized protein</fullName>
    </submittedName>
</protein>
<reference evidence="1" key="2">
    <citation type="submission" date="2021-04" db="EMBL/GenBank/DDBJ databases">
        <authorList>
            <person name="Gilroy R."/>
        </authorList>
    </citation>
    <scope>NUCLEOTIDE SEQUENCE</scope>
    <source>
        <strain evidence="1">ChiHjej13B12-752</strain>
    </source>
</reference>
<proteinExistence type="predicted"/>
<dbReference type="AlphaFoldDB" id="A0A9D1TYX3"/>